<reference evidence="1 2" key="1">
    <citation type="submission" date="2015-12" db="EMBL/GenBank/DDBJ databases">
        <title>Genome sequence of Oceanibaculum pacificum MCCC 1A02656.</title>
        <authorList>
            <person name="Lu L."/>
            <person name="Lai Q."/>
            <person name="Shao Z."/>
            <person name="Qian P."/>
        </authorList>
    </citation>
    <scope>NUCLEOTIDE SEQUENCE [LARGE SCALE GENOMIC DNA]</scope>
    <source>
        <strain evidence="1 2">MCCC 1A02656</strain>
    </source>
</reference>
<accession>A0A154W8N2</accession>
<evidence type="ECO:0000313" key="2">
    <source>
        <dbReference type="Proteomes" id="UP000076400"/>
    </source>
</evidence>
<name>A0A154W8N2_9PROT</name>
<comment type="caution">
    <text evidence="1">The sequence shown here is derived from an EMBL/GenBank/DDBJ whole genome shotgun (WGS) entry which is preliminary data.</text>
</comment>
<dbReference type="Proteomes" id="UP000076400">
    <property type="component" value="Unassembled WGS sequence"/>
</dbReference>
<protein>
    <submittedName>
        <fullName evidence="1">Uncharacterized protein</fullName>
    </submittedName>
</protein>
<evidence type="ECO:0000313" key="1">
    <source>
        <dbReference type="EMBL" id="KZD09880.1"/>
    </source>
</evidence>
<proteinExistence type="predicted"/>
<dbReference type="AlphaFoldDB" id="A0A154W8N2"/>
<dbReference type="EMBL" id="LPXN01000094">
    <property type="protein sequence ID" value="KZD09880.1"/>
    <property type="molecule type" value="Genomic_DNA"/>
</dbReference>
<sequence>MEIQMFQDLEKTHDAFQSYTLPPYDPSQIYTYVRHARQLRAHAMADGLRLFVIAPTKAIVQRIIAAVSHGSRVPGRTA</sequence>
<keyword evidence="2" id="KW-1185">Reference proteome</keyword>
<organism evidence="1 2">
    <name type="scientific">Oceanibaculum pacificum</name>
    <dbReference type="NCBI Taxonomy" id="580166"/>
    <lineage>
        <taxon>Bacteria</taxon>
        <taxon>Pseudomonadati</taxon>
        <taxon>Pseudomonadota</taxon>
        <taxon>Alphaproteobacteria</taxon>
        <taxon>Rhodospirillales</taxon>
        <taxon>Oceanibaculaceae</taxon>
        <taxon>Oceanibaculum</taxon>
    </lineage>
</organism>
<gene>
    <name evidence="1" type="ORF">AUP43_01520</name>
</gene>